<dbReference type="Pfam" id="PF02606">
    <property type="entry name" value="LpxK"/>
    <property type="match status" value="1"/>
</dbReference>
<dbReference type="GO" id="GO:0005886">
    <property type="term" value="C:plasma membrane"/>
    <property type="evidence" value="ECO:0007669"/>
    <property type="project" value="TreeGrafter"/>
</dbReference>
<comment type="pathway">
    <text evidence="2 13">Glycolipid biosynthesis; lipid IV(A) biosynthesis; lipid IV(A) from (3R)-3-hydroxytetradecanoyl-[acyl-carrier-protein] and UDP-N-acetyl-alpha-D-glucosamine: step 6/6.</text>
</comment>
<keyword evidence="8 13" id="KW-0547">Nucleotide-binding</keyword>
<keyword evidence="16" id="KW-1185">Reference proteome</keyword>
<dbReference type="EMBL" id="FNOM01000004">
    <property type="protein sequence ID" value="SDW89197.1"/>
    <property type="molecule type" value="Genomic_DNA"/>
</dbReference>
<dbReference type="HAMAP" id="MF_00409">
    <property type="entry name" value="LpxK"/>
    <property type="match status" value="1"/>
</dbReference>
<dbReference type="InterPro" id="IPR003758">
    <property type="entry name" value="LpxK"/>
</dbReference>
<dbReference type="GO" id="GO:0009245">
    <property type="term" value="P:lipid A biosynthetic process"/>
    <property type="evidence" value="ECO:0007669"/>
    <property type="project" value="UniProtKB-UniRule"/>
</dbReference>
<dbReference type="GO" id="GO:0009029">
    <property type="term" value="F:lipid-A 4'-kinase activity"/>
    <property type="evidence" value="ECO:0007669"/>
    <property type="project" value="UniProtKB-UniRule"/>
</dbReference>
<evidence type="ECO:0000256" key="11">
    <source>
        <dbReference type="ARBA" id="ARBA00023098"/>
    </source>
</evidence>
<evidence type="ECO:0000256" key="12">
    <source>
        <dbReference type="ARBA" id="ARBA00029757"/>
    </source>
</evidence>
<proteinExistence type="inferred from homology"/>
<reference evidence="15 16" key="1">
    <citation type="submission" date="2016-10" db="EMBL/GenBank/DDBJ databases">
        <authorList>
            <person name="de Groot N.N."/>
        </authorList>
    </citation>
    <scope>NUCLEOTIDE SEQUENCE [LARGE SCALE GENOMIC DNA]</scope>
    <source>
        <strain evidence="15 16">CGMCC 1.8894</strain>
    </source>
</reference>
<evidence type="ECO:0000256" key="13">
    <source>
        <dbReference type="HAMAP-Rule" id="MF_00409"/>
    </source>
</evidence>
<dbReference type="AlphaFoldDB" id="A0A1H2X8S3"/>
<evidence type="ECO:0000256" key="14">
    <source>
        <dbReference type="SAM" id="MobiDB-lite"/>
    </source>
</evidence>
<evidence type="ECO:0000256" key="9">
    <source>
        <dbReference type="ARBA" id="ARBA00022777"/>
    </source>
</evidence>
<evidence type="ECO:0000256" key="1">
    <source>
        <dbReference type="ARBA" id="ARBA00002274"/>
    </source>
</evidence>
<dbReference type="GO" id="GO:0009244">
    <property type="term" value="P:lipopolysaccharide core region biosynthetic process"/>
    <property type="evidence" value="ECO:0007669"/>
    <property type="project" value="TreeGrafter"/>
</dbReference>
<evidence type="ECO:0000256" key="3">
    <source>
        <dbReference type="ARBA" id="ARBA00012071"/>
    </source>
</evidence>
<dbReference type="RefSeq" id="WP_092887412.1">
    <property type="nucleotide sequence ID" value="NZ_CP061498.1"/>
</dbReference>
<keyword evidence="6 13" id="KW-0441">Lipid A biosynthesis</keyword>
<comment type="catalytic activity">
    <reaction evidence="13">
        <text>a lipid A disaccharide + ATP = a lipid IVA + ADP + H(+)</text>
        <dbReference type="Rhea" id="RHEA:67840"/>
        <dbReference type="ChEBI" id="CHEBI:15378"/>
        <dbReference type="ChEBI" id="CHEBI:30616"/>
        <dbReference type="ChEBI" id="CHEBI:176343"/>
        <dbReference type="ChEBI" id="CHEBI:176425"/>
        <dbReference type="ChEBI" id="CHEBI:456216"/>
        <dbReference type="EC" id="2.7.1.130"/>
    </reaction>
</comment>
<dbReference type="STRING" id="564137.SAMN04488238_104107"/>
<feature type="region of interest" description="Disordered" evidence="14">
    <location>
        <begin position="87"/>
        <end position="112"/>
    </location>
</feature>
<accession>A0A1H2X8S3</accession>
<dbReference type="InterPro" id="IPR027417">
    <property type="entry name" value="P-loop_NTPase"/>
</dbReference>
<evidence type="ECO:0000256" key="2">
    <source>
        <dbReference type="ARBA" id="ARBA00004870"/>
    </source>
</evidence>
<evidence type="ECO:0000313" key="15">
    <source>
        <dbReference type="EMBL" id="SDW89197.1"/>
    </source>
</evidence>
<comment type="similarity">
    <text evidence="13">Belongs to the LpxK family.</text>
</comment>
<dbReference type="Proteomes" id="UP000198539">
    <property type="component" value="Unassembled WGS sequence"/>
</dbReference>
<dbReference type="NCBIfam" id="TIGR00682">
    <property type="entry name" value="lpxK"/>
    <property type="match status" value="1"/>
</dbReference>
<dbReference type="SUPFAM" id="SSF52540">
    <property type="entry name" value="P-loop containing nucleoside triphosphate hydrolases"/>
    <property type="match status" value="1"/>
</dbReference>
<evidence type="ECO:0000313" key="16">
    <source>
        <dbReference type="Proteomes" id="UP000198539"/>
    </source>
</evidence>
<keyword evidence="10 13" id="KW-0067">ATP-binding</keyword>
<comment type="function">
    <text evidence="1 13">Transfers the gamma-phosphate of ATP to the 4'-position of a tetraacyldisaccharide 1-phosphate intermediate (termed DS-1-P) to form tetraacyldisaccharide 1,4'-bis-phosphate (lipid IVA).</text>
</comment>
<evidence type="ECO:0000256" key="6">
    <source>
        <dbReference type="ARBA" id="ARBA00022556"/>
    </source>
</evidence>
<keyword evidence="9 13" id="KW-0418">Kinase</keyword>
<dbReference type="PANTHER" id="PTHR42724:SF1">
    <property type="entry name" value="TETRAACYLDISACCHARIDE 4'-KINASE, MITOCHONDRIAL-RELATED"/>
    <property type="match status" value="1"/>
</dbReference>
<name>A0A1H2X8S3_9RHOB</name>
<evidence type="ECO:0000256" key="8">
    <source>
        <dbReference type="ARBA" id="ARBA00022741"/>
    </source>
</evidence>
<keyword evidence="11 13" id="KW-0443">Lipid metabolism</keyword>
<dbReference type="UniPathway" id="UPA00359">
    <property type="reaction ID" value="UER00482"/>
</dbReference>
<feature type="binding site" evidence="13">
    <location>
        <begin position="54"/>
        <end position="61"/>
    </location>
    <ligand>
        <name>ATP</name>
        <dbReference type="ChEBI" id="CHEBI:30616"/>
    </ligand>
</feature>
<keyword evidence="7 13" id="KW-0808">Transferase</keyword>
<evidence type="ECO:0000256" key="4">
    <source>
        <dbReference type="ARBA" id="ARBA00016436"/>
    </source>
</evidence>
<evidence type="ECO:0000256" key="5">
    <source>
        <dbReference type="ARBA" id="ARBA00022516"/>
    </source>
</evidence>
<dbReference type="PANTHER" id="PTHR42724">
    <property type="entry name" value="TETRAACYLDISACCHARIDE 4'-KINASE"/>
    <property type="match status" value="1"/>
</dbReference>
<evidence type="ECO:0000256" key="10">
    <source>
        <dbReference type="ARBA" id="ARBA00022840"/>
    </source>
</evidence>
<organism evidence="15 16">
    <name type="scientific">Roseicitreum antarcticum</name>
    <dbReference type="NCBI Taxonomy" id="564137"/>
    <lineage>
        <taxon>Bacteria</taxon>
        <taxon>Pseudomonadati</taxon>
        <taxon>Pseudomonadota</taxon>
        <taxon>Alphaproteobacteria</taxon>
        <taxon>Rhodobacterales</taxon>
        <taxon>Paracoccaceae</taxon>
        <taxon>Roseicitreum</taxon>
    </lineage>
</organism>
<feature type="compositionally biased region" description="Basic and acidic residues" evidence="14">
    <location>
        <begin position="100"/>
        <end position="112"/>
    </location>
</feature>
<protein>
    <recommendedName>
        <fullName evidence="4 13">Tetraacyldisaccharide 4'-kinase</fullName>
        <ecNumber evidence="3 13">2.7.1.130</ecNumber>
    </recommendedName>
    <alternativeName>
        <fullName evidence="12 13">Lipid A 4'-kinase</fullName>
    </alternativeName>
</protein>
<gene>
    <name evidence="13" type="primary">lpxK</name>
    <name evidence="15" type="ORF">SAMN04488238_104107</name>
</gene>
<sequence length="344" mass="36229">MGAPRFWFTPPDRPDWRARLLAPLGALYAAGTARRLRQPGLSAEVPVICVGNINAGGTGKTPTVMALLQRLDARGIAAHVVSRGYGGRLAQGKPGSAEGHPVRVDPKTHSPDDVGDEPLLLAAFAPVWVARDRAAGVRAAQAAGAQAVILDDGFQNPSVAKDLSIVVVDAARGFGNGRPLPAGPLREPVAKGLARAGLLLSIGPESAQKGFHATWGGAIPATLPHVTGALRPLPTGMPWAGLRALAFAGIGHPEKFFLTLRDLGVEVARAQALEDHQPLTAALMARLELDAKTLRAQLVTTEKDAVRLPPSFRQKVLTLPVRLEIDDWAALDAALDRILPTADR</sequence>
<dbReference type="EC" id="2.7.1.130" evidence="3 13"/>
<dbReference type="GO" id="GO:0005524">
    <property type="term" value="F:ATP binding"/>
    <property type="evidence" value="ECO:0007669"/>
    <property type="project" value="UniProtKB-UniRule"/>
</dbReference>
<evidence type="ECO:0000256" key="7">
    <source>
        <dbReference type="ARBA" id="ARBA00022679"/>
    </source>
</evidence>
<keyword evidence="5 13" id="KW-0444">Lipid biosynthesis</keyword>
<dbReference type="OrthoDB" id="9766423at2"/>